<dbReference type="GO" id="GO:0005576">
    <property type="term" value="C:extracellular region"/>
    <property type="evidence" value="ECO:0007669"/>
    <property type="project" value="UniProtKB-SubCell"/>
</dbReference>
<evidence type="ECO:0000313" key="9">
    <source>
        <dbReference type="EMBL" id="CAK7936908.1"/>
    </source>
</evidence>
<evidence type="ECO:0000256" key="4">
    <source>
        <dbReference type="ARBA" id="ARBA00023026"/>
    </source>
</evidence>
<comment type="subcellular location">
    <subcellularLocation>
        <location evidence="1">Secreted</location>
    </subcellularLocation>
</comment>
<dbReference type="SUPFAM" id="SSF50494">
    <property type="entry name" value="Trypsin-like serine proteases"/>
    <property type="match status" value="1"/>
</dbReference>
<dbReference type="PANTHER" id="PTHR24276:SF98">
    <property type="entry name" value="FI18310P1-RELATED"/>
    <property type="match status" value="1"/>
</dbReference>
<evidence type="ECO:0000256" key="5">
    <source>
        <dbReference type="ARBA" id="ARBA00023157"/>
    </source>
</evidence>
<evidence type="ECO:0000256" key="3">
    <source>
        <dbReference type="ARBA" id="ARBA00022729"/>
    </source>
</evidence>
<gene>
    <name evidence="9" type="ORF">PM001_LOCUS22058</name>
</gene>
<dbReference type="PROSITE" id="PS50240">
    <property type="entry name" value="TRYPSIN_DOM"/>
    <property type="match status" value="1"/>
</dbReference>
<comment type="caution">
    <text evidence="9">The sequence shown here is derived from an EMBL/GenBank/DDBJ whole genome shotgun (WGS) entry which is preliminary data.</text>
</comment>
<dbReference type="AlphaFoldDB" id="A0AAV1UT50"/>
<reference evidence="9" key="1">
    <citation type="submission" date="2024-01" db="EMBL/GenBank/DDBJ databases">
        <authorList>
            <person name="Webb A."/>
        </authorList>
    </citation>
    <scope>NUCLEOTIDE SEQUENCE</scope>
    <source>
        <strain evidence="9">Pm1</strain>
    </source>
</reference>
<feature type="domain" description="Peptidase S1" evidence="8">
    <location>
        <begin position="46"/>
        <end position="252"/>
    </location>
</feature>
<name>A0AAV1UT50_9STRA</name>
<dbReference type="Gene3D" id="2.40.10.10">
    <property type="entry name" value="Trypsin-like serine proteases"/>
    <property type="match status" value="1"/>
</dbReference>
<keyword evidence="4" id="KW-0843">Virulence</keyword>
<dbReference type="InterPro" id="IPR050430">
    <property type="entry name" value="Peptidase_S1"/>
</dbReference>
<proteinExistence type="predicted"/>
<evidence type="ECO:0000256" key="6">
    <source>
        <dbReference type="ARBA" id="ARBA00023180"/>
    </source>
</evidence>
<dbReference type="Proteomes" id="UP001162060">
    <property type="component" value="Unassembled WGS sequence"/>
</dbReference>
<dbReference type="InterPro" id="IPR001254">
    <property type="entry name" value="Trypsin_dom"/>
</dbReference>
<evidence type="ECO:0000259" key="8">
    <source>
        <dbReference type="PROSITE" id="PS50240"/>
    </source>
</evidence>
<evidence type="ECO:0000313" key="10">
    <source>
        <dbReference type="Proteomes" id="UP001162060"/>
    </source>
</evidence>
<organism evidence="9 10">
    <name type="scientific">Peronospora matthiolae</name>
    <dbReference type="NCBI Taxonomy" id="2874970"/>
    <lineage>
        <taxon>Eukaryota</taxon>
        <taxon>Sar</taxon>
        <taxon>Stramenopiles</taxon>
        <taxon>Oomycota</taxon>
        <taxon>Peronosporomycetes</taxon>
        <taxon>Peronosporales</taxon>
        <taxon>Peronosporaceae</taxon>
        <taxon>Peronospora</taxon>
    </lineage>
</organism>
<dbReference type="EMBL" id="CAKLBY020000226">
    <property type="protein sequence ID" value="CAK7936908.1"/>
    <property type="molecule type" value="Genomic_DNA"/>
</dbReference>
<dbReference type="GO" id="GO:0006508">
    <property type="term" value="P:proteolysis"/>
    <property type="evidence" value="ECO:0007669"/>
    <property type="project" value="InterPro"/>
</dbReference>
<evidence type="ECO:0000256" key="2">
    <source>
        <dbReference type="ARBA" id="ARBA00022525"/>
    </source>
</evidence>
<dbReference type="InterPro" id="IPR043504">
    <property type="entry name" value="Peptidase_S1_PA_chymotrypsin"/>
</dbReference>
<feature type="signal peptide" evidence="7">
    <location>
        <begin position="1"/>
        <end position="21"/>
    </location>
</feature>
<dbReference type="InterPro" id="IPR009003">
    <property type="entry name" value="Peptidase_S1_PA"/>
</dbReference>
<dbReference type="SMART" id="SM00020">
    <property type="entry name" value="Tryp_SPc"/>
    <property type="match status" value="1"/>
</dbReference>
<dbReference type="PANTHER" id="PTHR24276">
    <property type="entry name" value="POLYSERASE-RELATED"/>
    <property type="match status" value="1"/>
</dbReference>
<keyword evidence="2" id="KW-0964">Secreted</keyword>
<protein>
    <recommendedName>
        <fullName evidence="8">Peptidase S1 domain-containing protein</fullName>
    </recommendedName>
</protein>
<keyword evidence="5" id="KW-1015">Disulfide bond</keyword>
<keyword evidence="6" id="KW-0325">Glycoprotein</keyword>
<accession>A0AAV1UT50</accession>
<evidence type="ECO:0000256" key="1">
    <source>
        <dbReference type="ARBA" id="ARBA00004613"/>
    </source>
</evidence>
<dbReference type="GO" id="GO:0004252">
    <property type="term" value="F:serine-type endopeptidase activity"/>
    <property type="evidence" value="ECO:0007669"/>
    <property type="project" value="InterPro"/>
</dbReference>
<sequence>MSLTFNLLTVFAAFALKSVCAQDTSSSLASDLITVPVMTFPKGIGYFAGIRSTKDGVNFCAGTLIGPSHVLARTSCIVGNIRWVSLGSTFSQGNKDGEQIKVAVLLPHPNNTAFHNDYLILELAEETTFKPVRLDSAISMVKPGMKGSRLGWKDASAQAVESPHLQGAGVQFVSNELCATELTVDDTNLCSRGVSGVKSCLGDKGGAVIVKDKDHDVLVGYVSQTTGCGKTGGMSVYSRISAVRPWIDSIIKGYCVS</sequence>
<dbReference type="Pfam" id="PF00089">
    <property type="entry name" value="Trypsin"/>
    <property type="match status" value="1"/>
</dbReference>
<keyword evidence="3 7" id="KW-0732">Signal</keyword>
<evidence type="ECO:0000256" key="7">
    <source>
        <dbReference type="SAM" id="SignalP"/>
    </source>
</evidence>
<feature type="chain" id="PRO_5043505809" description="Peptidase S1 domain-containing protein" evidence="7">
    <location>
        <begin position="22"/>
        <end position="257"/>
    </location>
</feature>